<dbReference type="Pfam" id="PF04655">
    <property type="entry name" value="APH_6_hur"/>
    <property type="match status" value="1"/>
</dbReference>
<dbReference type="GO" id="GO:0016773">
    <property type="term" value="F:phosphotransferase activity, alcohol group as acceptor"/>
    <property type="evidence" value="ECO:0007669"/>
    <property type="project" value="InterPro"/>
</dbReference>
<gene>
    <name evidence="1" type="ORF">D477_019343</name>
</gene>
<keyword evidence="2" id="KW-1185">Reference proteome</keyword>
<dbReference type="GO" id="GO:0019748">
    <property type="term" value="P:secondary metabolic process"/>
    <property type="evidence" value="ECO:0007669"/>
    <property type="project" value="InterPro"/>
</dbReference>
<protein>
    <submittedName>
        <fullName evidence="1">Streptomycin 6-kinase</fullName>
    </submittedName>
</protein>
<evidence type="ECO:0000313" key="2">
    <source>
        <dbReference type="Proteomes" id="UP000010729"/>
    </source>
</evidence>
<dbReference type="AlphaFoldDB" id="N1UU46"/>
<dbReference type="InterPro" id="IPR006748">
    <property type="entry name" value="NH2Glyco/OHUrea_AB-resist_kin"/>
</dbReference>
<dbReference type="EMBL" id="ANPE02000250">
    <property type="protein sequence ID" value="EMY32595.1"/>
    <property type="molecule type" value="Genomic_DNA"/>
</dbReference>
<name>N1UU46_9MICC</name>
<dbReference type="Proteomes" id="UP000010729">
    <property type="component" value="Unassembled WGS sequence"/>
</dbReference>
<accession>N1UU46</accession>
<dbReference type="Gene3D" id="3.90.1200.10">
    <property type="match status" value="1"/>
</dbReference>
<evidence type="ECO:0000313" key="1">
    <source>
        <dbReference type="EMBL" id="EMY32595.1"/>
    </source>
</evidence>
<reference evidence="1 2" key="1">
    <citation type="journal article" date="2013" name="Genome Announc.">
        <title>Draft Genome Sequence of Arthrobacter crystallopoietes Strain BAB-32, Revealing Genes for Bioremediation.</title>
        <authorList>
            <person name="Joshi M.N."/>
            <person name="Pandit A.S."/>
            <person name="Sharma A."/>
            <person name="Pandya R.V."/>
            <person name="Desai S.M."/>
            <person name="Saxena A.K."/>
            <person name="Bagatharia S.B."/>
        </authorList>
    </citation>
    <scope>NUCLEOTIDE SEQUENCE [LARGE SCALE GENOMIC DNA]</scope>
    <source>
        <strain evidence="1 2">BAB-32</strain>
    </source>
</reference>
<dbReference type="SUPFAM" id="SSF56112">
    <property type="entry name" value="Protein kinase-like (PK-like)"/>
    <property type="match status" value="1"/>
</dbReference>
<keyword evidence="1" id="KW-0418">Kinase</keyword>
<dbReference type="GO" id="GO:0016301">
    <property type="term" value="F:kinase activity"/>
    <property type="evidence" value="ECO:0007669"/>
    <property type="project" value="UniProtKB-KW"/>
</dbReference>
<keyword evidence="1" id="KW-0808">Transferase</keyword>
<organism evidence="1 2">
    <name type="scientific">Arthrobacter crystallopoietes BAB-32</name>
    <dbReference type="NCBI Taxonomy" id="1246476"/>
    <lineage>
        <taxon>Bacteria</taxon>
        <taxon>Bacillati</taxon>
        <taxon>Actinomycetota</taxon>
        <taxon>Actinomycetes</taxon>
        <taxon>Micrococcales</taxon>
        <taxon>Micrococcaceae</taxon>
        <taxon>Crystallibacter</taxon>
    </lineage>
</organism>
<dbReference type="InterPro" id="IPR011009">
    <property type="entry name" value="Kinase-like_dom_sf"/>
</dbReference>
<comment type="caution">
    <text evidence="1">The sequence shown here is derived from an EMBL/GenBank/DDBJ whole genome shotgun (WGS) entry which is preliminary data.</text>
</comment>
<sequence>MGAALMIPIELPAGLRSAALAEPGGARWLAGFNGLLLRYLDDWELAPDHAAGGPWFGRTAAVLPVLTAEGTPAVLKLAFPHDAAAFESAALRIWSGDGAAALLRSGEDPFVQLLERLRPDRSLFDLPLDETTGVWGRLVEHLHRAPAASDPWPAFPEVAAVAEQWTDSLPADWAALGQPFERWLLESALEVCQARGAVGRREDRDVLLHGDLHYGNILARMPAAAGFAAVDPKPMLGEAEFEIAPMLWNRLRDLHASDPETHLARRCAELSTAAGLDEELARQWSIVREVANALDYLERRQAGQAQRSLWVASTLAGRTLPELPPAHGLELP</sequence>
<proteinExistence type="predicted"/>